<dbReference type="AlphaFoldDB" id="A0A183DYB5"/>
<evidence type="ECO:0000313" key="2">
    <source>
        <dbReference type="Proteomes" id="UP000271098"/>
    </source>
</evidence>
<evidence type="ECO:0000313" key="3">
    <source>
        <dbReference type="WBParaSite" id="GPUH_0001372101-mRNA-1"/>
    </source>
</evidence>
<gene>
    <name evidence="1" type="ORF">GPUH_LOCUS13706</name>
</gene>
<dbReference type="Proteomes" id="UP000271098">
    <property type="component" value="Unassembled WGS sequence"/>
</dbReference>
<reference evidence="1 2" key="2">
    <citation type="submission" date="2018-11" db="EMBL/GenBank/DDBJ databases">
        <authorList>
            <consortium name="Pathogen Informatics"/>
        </authorList>
    </citation>
    <scope>NUCLEOTIDE SEQUENCE [LARGE SCALE GENOMIC DNA]</scope>
</reference>
<dbReference type="PANTHER" id="PTHR47027">
    <property type="entry name" value="REVERSE TRANSCRIPTASE DOMAIN-CONTAINING PROTEIN"/>
    <property type="match status" value="1"/>
</dbReference>
<keyword evidence="2" id="KW-1185">Reference proteome</keyword>
<name>A0A183DYB5_9BILA</name>
<reference evidence="3" key="1">
    <citation type="submission" date="2016-06" db="UniProtKB">
        <authorList>
            <consortium name="WormBaseParasite"/>
        </authorList>
    </citation>
    <scope>IDENTIFICATION</scope>
</reference>
<dbReference type="WBParaSite" id="GPUH_0001372101-mRNA-1">
    <property type="protein sequence ID" value="GPUH_0001372101-mRNA-1"/>
    <property type="gene ID" value="GPUH_0001372101"/>
</dbReference>
<dbReference type="PANTHER" id="PTHR47027:SF20">
    <property type="entry name" value="REVERSE TRANSCRIPTASE-LIKE PROTEIN WITH RNA-DIRECTED DNA POLYMERASE DOMAIN"/>
    <property type="match status" value="1"/>
</dbReference>
<sequence length="145" mass="15805">MDAAAGISNAGKKLQMLLFADNIAPVAEGPQSLQNLLNELTARTKTIGRTVKISKASWMNNAYGPRFAMNLDKDSVELVGSYTCLGQVVQMNNDLGTETARKIRTGWITFAKFREIFCDKKITSSAKSAVYNSTVLPAMLYGCES</sequence>
<protein>
    <submittedName>
        <fullName evidence="3">Reverse transcriptase domain-containing protein</fullName>
    </submittedName>
</protein>
<evidence type="ECO:0000313" key="1">
    <source>
        <dbReference type="EMBL" id="VDN22826.1"/>
    </source>
</evidence>
<accession>A0A183DYB5</accession>
<organism evidence="3">
    <name type="scientific">Gongylonema pulchrum</name>
    <dbReference type="NCBI Taxonomy" id="637853"/>
    <lineage>
        <taxon>Eukaryota</taxon>
        <taxon>Metazoa</taxon>
        <taxon>Ecdysozoa</taxon>
        <taxon>Nematoda</taxon>
        <taxon>Chromadorea</taxon>
        <taxon>Rhabditida</taxon>
        <taxon>Spirurina</taxon>
        <taxon>Spiruromorpha</taxon>
        <taxon>Spiruroidea</taxon>
        <taxon>Gongylonematidae</taxon>
        <taxon>Gongylonema</taxon>
    </lineage>
</organism>
<dbReference type="EMBL" id="UYRT01080483">
    <property type="protein sequence ID" value="VDN22826.1"/>
    <property type="molecule type" value="Genomic_DNA"/>
</dbReference>
<dbReference type="OrthoDB" id="5848650at2759"/>
<proteinExistence type="predicted"/>